<feature type="region of interest" description="Disordered" evidence="1">
    <location>
        <begin position="1"/>
        <end position="34"/>
    </location>
</feature>
<dbReference type="EMBL" id="ODYU01011165">
    <property type="protein sequence ID" value="SOQ56740.1"/>
    <property type="molecule type" value="Genomic_DNA"/>
</dbReference>
<accession>A0A2H1WUK5</accession>
<proteinExistence type="predicted"/>
<name>A0A2H1WUK5_SPOFR</name>
<gene>
    <name evidence="2" type="ORF">SFRICE_011085</name>
</gene>
<protein>
    <submittedName>
        <fullName evidence="2">SFRICE_011085</fullName>
    </submittedName>
</protein>
<evidence type="ECO:0000256" key="1">
    <source>
        <dbReference type="SAM" id="MobiDB-lite"/>
    </source>
</evidence>
<dbReference type="AlphaFoldDB" id="A0A2H1WUK5"/>
<sequence>MSNNKTGGKRADGSPEGKQSPPPMDTRNTRGVTREKINNIFSDIRLLLTKNHPVPTPALSRSPAGKRDPCKQSPPPMDTKNTRGVTSSLPAFCGLGIRGLLGKREKL</sequence>
<reference evidence="2" key="1">
    <citation type="submission" date="2016-07" db="EMBL/GenBank/DDBJ databases">
        <authorList>
            <person name="Bretaudeau A."/>
        </authorList>
    </citation>
    <scope>NUCLEOTIDE SEQUENCE</scope>
    <source>
        <strain evidence="2">Rice</strain>
        <tissue evidence="2">Whole body</tissue>
    </source>
</reference>
<evidence type="ECO:0000313" key="2">
    <source>
        <dbReference type="EMBL" id="SOQ56740.1"/>
    </source>
</evidence>
<organism evidence="2">
    <name type="scientific">Spodoptera frugiperda</name>
    <name type="common">Fall armyworm</name>
    <dbReference type="NCBI Taxonomy" id="7108"/>
    <lineage>
        <taxon>Eukaryota</taxon>
        <taxon>Metazoa</taxon>
        <taxon>Ecdysozoa</taxon>
        <taxon>Arthropoda</taxon>
        <taxon>Hexapoda</taxon>
        <taxon>Insecta</taxon>
        <taxon>Pterygota</taxon>
        <taxon>Neoptera</taxon>
        <taxon>Endopterygota</taxon>
        <taxon>Lepidoptera</taxon>
        <taxon>Glossata</taxon>
        <taxon>Ditrysia</taxon>
        <taxon>Noctuoidea</taxon>
        <taxon>Noctuidae</taxon>
        <taxon>Amphipyrinae</taxon>
        <taxon>Spodoptera</taxon>
    </lineage>
</organism>
<feature type="region of interest" description="Disordered" evidence="1">
    <location>
        <begin position="50"/>
        <end position="89"/>
    </location>
</feature>